<proteinExistence type="predicted"/>
<feature type="signal peptide" evidence="2">
    <location>
        <begin position="1"/>
        <end position="15"/>
    </location>
</feature>
<feature type="region of interest" description="Disordered" evidence="1">
    <location>
        <begin position="132"/>
        <end position="161"/>
    </location>
</feature>
<dbReference type="AlphaFoldDB" id="A0A1Y2GTB4"/>
<organism evidence="3 4">
    <name type="scientific">Lobosporangium transversale</name>
    <dbReference type="NCBI Taxonomy" id="64571"/>
    <lineage>
        <taxon>Eukaryota</taxon>
        <taxon>Fungi</taxon>
        <taxon>Fungi incertae sedis</taxon>
        <taxon>Mucoromycota</taxon>
        <taxon>Mortierellomycotina</taxon>
        <taxon>Mortierellomycetes</taxon>
        <taxon>Mortierellales</taxon>
        <taxon>Mortierellaceae</taxon>
        <taxon>Lobosporangium</taxon>
    </lineage>
</organism>
<feature type="compositionally biased region" description="Polar residues" evidence="1">
    <location>
        <begin position="465"/>
        <end position="478"/>
    </location>
</feature>
<reference evidence="3 4" key="1">
    <citation type="submission" date="2016-07" db="EMBL/GenBank/DDBJ databases">
        <title>Pervasive Adenine N6-methylation of Active Genes in Fungi.</title>
        <authorList>
            <consortium name="DOE Joint Genome Institute"/>
            <person name="Mondo S.J."/>
            <person name="Dannebaum R.O."/>
            <person name="Kuo R.C."/>
            <person name="Labutti K."/>
            <person name="Haridas S."/>
            <person name="Kuo A."/>
            <person name="Salamov A."/>
            <person name="Ahrendt S.R."/>
            <person name="Lipzen A."/>
            <person name="Sullivan W."/>
            <person name="Andreopoulos W.B."/>
            <person name="Clum A."/>
            <person name="Lindquist E."/>
            <person name="Daum C."/>
            <person name="Ramamoorthy G.K."/>
            <person name="Gryganskyi A."/>
            <person name="Culley D."/>
            <person name="Magnuson J.K."/>
            <person name="James T.Y."/>
            <person name="O'Malley M.A."/>
            <person name="Stajich J.E."/>
            <person name="Spatafora J.W."/>
            <person name="Visel A."/>
            <person name="Grigoriev I.V."/>
        </authorList>
    </citation>
    <scope>NUCLEOTIDE SEQUENCE [LARGE SCALE GENOMIC DNA]</scope>
    <source>
        <strain evidence="3 4">NRRL 3116</strain>
    </source>
</reference>
<sequence length="550" mass="61096">MSVFTIPLGLGLTAAAHIHLCHTSLTHAYQQYQQHADHSEQWGVDILIQSLSDRALLSELVSLLDQTLQCVDGDENHSMTRTSIRTRTGTSTATRTGTRTGTRTRTRCSNNECTHHQFLQQLRYARLTPSRTISTSSVRRKTSCQANHDPATTNITPMPTPVITTAHQDQQDSNRNESRRHDHDQHATVAELNISVEQIELWVKACRELRVSQERGLQKTLAQMGTRTNNVIRPSPLNTLKTNLFVSLVLGVTTATCYFASKFSWQYLLTSQSCWSLAHTIYLQLPRSLFSASTLVSIIQASISTEDANNDTSTNTSTSISIVPTTGSASTGAATTTTTTTSSSSTSSSLELLPLAPTAFIAGMHILTALRLRWTLQTIKQHTKAQRTYVKRMRLLISKLFIREQRLSYLHQYIKPQQQQQQQQLPPESLVPSSLSLPAATPPSPTPVSPPSSNPFRWLHGSLPLDQTSSRQTPGTSCRTTRISDLLRSSSSLSLPSSDGTLEIDMAALAHEPNLLLLNMDMFIRNPTEQSKVLRMELEALRKELMVFLD</sequence>
<feature type="region of interest" description="Disordered" evidence="1">
    <location>
        <begin position="326"/>
        <end position="346"/>
    </location>
</feature>
<dbReference type="InParanoid" id="A0A1Y2GTB4"/>
<keyword evidence="4" id="KW-1185">Reference proteome</keyword>
<feature type="chain" id="PRO_5012078969" description="Myosin-binding domain-containing protein" evidence="2">
    <location>
        <begin position="16"/>
        <end position="550"/>
    </location>
</feature>
<evidence type="ECO:0000313" key="3">
    <source>
        <dbReference type="EMBL" id="ORZ20842.1"/>
    </source>
</evidence>
<protein>
    <recommendedName>
        <fullName evidence="5">Myosin-binding domain-containing protein</fullName>
    </recommendedName>
</protein>
<feature type="region of interest" description="Disordered" evidence="1">
    <location>
        <begin position="87"/>
        <end position="108"/>
    </location>
</feature>
<keyword evidence="2" id="KW-0732">Signal</keyword>
<feature type="compositionally biased region" description="Pro residues" evidence="1">
    <location>
        <begin position="440"/>
        <end position="453"/>
    </location>
</feature>
<feature type="compositionally biased region" description="Low complexity" evidence="1">
    <location>
        <begin position="418"/>
        <end position="439"/>
    </location>
</feature>
<gene>
    <name evidence="3" type="ORF">BCR41DRAFT_350390</name>
</gene>
<dbReference type="GeneID" id="33565499"/>
<comment type="caution">
    <text evidence="3">The sequence shown here is derived from an EMBL/GenBank/DDBJ whole genome shotgun (WGS) entry which is preliminary data.</text>
</comment>
<dbReference type="RefSeq" id="XP_021882751.1">
    <property type="nucleotide sequence ID" value="XM_022023655.1"/>
</dbReference>
<feature type="compositionally biased region" description="Low complexity" evidence="1">
    <location>
        <begin position="87"/>
        <end position="103"/>
    </location>
</feature>
<evidence type="ECO:0000313" key="4">
    <source>
        <dbReference type="Proteomes" id="UP000193648"/>
    </source>
</evidence>
<accession>A0A1Y2GTB4</accession>
<evidence type="ECO:0000256" key="1">
    <source>
        <dbReference type="SAM" id="MobiDB-lite"/>
    </source>
</evidence>
<dbReference type="OrthoDB" id="2449885at2759"/>
<feature type="region of interest" description="Disordered" evidence="1">
    <location>
        <begin position="418"/>
        <end position="478"/>
    </location>
</feature>
<evidence type="ECO:0008006" key="5">
    <source>
        <dbReference type="Google" id="ProtNLM"/>
    </source>
</evidence>
<dbReference type="EMBL" id="MCFF01000012">
    <property type="protein sequence ID" value="ORZ20842.1"/>
    <property type="molecule type" value="Genomic_DNA"/>
</dbReference>
<name>A0A1Y2GTB4_9FUNG</name>
<evidence type="ECO:0000256" key="2">
    <source>
        <dbReference type="SAM" id="SignalP"/>
    </source>
</evidence>
<dbReference type="Proteomes" id="UP000193648">
    <property type="component" value="Unassembled WGS sequence"/>
</dbReference>